<dbReference type="Proteomes" id="UP000593892">
    <property type="component" value="Chromosome"/>
</dbReference>
<organism evidence="1 2">
    <name type="scientific">Paludibaculum fermentans</name>
    <dbReference type="NCBI Taxonomy" id="1473598"/>
    <lineage>
        <taxon>Bacteria</taxon>
        <taxon>Pseudomonadati</taxon>
        <taxon>Acidobacteriota</taxon>
        <taxon>Terriglobia</taxon>
        <taxon>Bryobacterales</taxon>
        <taxon>Bryobacteraceae</taxon>
        <taxon>Paludibaculum</taxon>
    </lineage>
</organism>
<dbReference type="KEGG" id="pfer:IRI77_09605"/>
<protein>
    <recommendedName>
        <fullName evidence="3">Sortilin N-terminal domain-containing protein</fullName>
    </recommendedName>
</protein>
<evidence type="ECO:0000313" key="2">
    <source>
        <dbReference type="Proteomes" id="UP000593892"/>
    </source>
</evidence>
<dbReference type="InterPro" id="IPR015943">
    <property type="entry name" value="WD40/YVTN_repeat-like_dom_sf"/>
</dbReference>
<accession>A0A7S7SMQ4</accession>
<dbReference type="PANTHER" id="PTHR43739">
    <property type="entry name" value="XYLOGLUCANASE (EUROFUNG)"/>
    <property type="match status" value="1"/>
</dbReference>
<name>A0A7S7SMQ4_PALFE</name>
<evidence type="ECO:0008006" key="3">
    <source>
        <dbReference type="Google" id="ProtNLM"/>
    </source>
</evidence>
<dbReference type="Gene3D" id="2.130.10.10">
    <property type="entry name" value="YVTN repeat-like/Quinoprotein amine dehydrogenase"/>
    <property type="match status" value="2"/>
</dbReference>
<gene>
    <name evidence="1" type="ORF">IRI77_09605</name>
</gene>
<dbReference type="PANTHER" id="PTHR43739:SF5">
    <property type="entry name" value="EXO-ALPHA-SIALIDASE"/>
    <property type="match status" value="1"/>
</dbReference>
<dbReference type="InterPro" id="IPR052025">
    <property type="entry name" value="Xyloglucanase_GH74"/>
</dbReference>
<dbReference type="EMBL" id="CP063849">
    <property type="protein sequence ID" value="QOY90188.1"/>
    <property type="molecule type" value="Genomic_DNA"/>
</dbReference>
<evidence type="ECO:0000313" key="1">
    <source>
        <dbReference type="EMBL" id="QOY90188.1"/>
    </source>
</evidence>
<dbReference type="RefSeq" id="WP_194451853.1">
    <property type="nucleotide sequence ID" value="NZ_CP063849.1"/>
</dbReference>
<dbReference type="GO" id="GO:0010411">
    <property type="term" value="P:xyloglucan metabolic process"/>
    <property type="evidence" value="ECO:0007669"/>
    <property type="project" value="TreeGrafter"/>
</dbReference>
<sequence length="330" mass="35722">MPSAKWIPLLAMLPCAIAAQYTLYTCMVTSKGYVVGAKLPPSGIFRKAPNGGWRHAGYNHPFLSALDFDPRNPSVLYVAAGNGLIQVTGQGEHWKILTGSDVTELMDVSVDRNAPADIYFSHTRGIRVTHDGGATWHDASAGLHRKYTMAVRVDRQRKGVLLAGNEEGIFRSEDGGQSWKLAGAAGYQALHLEQSPHDPCRWLASTQGGGLFASTDCGVTFESNGSLAVDRNLSDIAFDPASPNRIAVAGWGLGVMLSEDAGKTWQGRNTGLPTTSVWSVSFDPSTPGRLYAGVHEEALYVSQNYGRTWTKDGLEGSRVFRLRFVPEVQP</sequence>
<proteinExistence type="predicted"/>
<reference evidence="1 2" key="1">
    <citation type="submission" date="2020-10" db="EMBL/GenBank/DDBJ databases">
        <title>Complete genome sequence of Paludibaculum fermentans P105T, a facultatively anaerobic acidobacterium capable of dissimilatory Fe(III) reduction.</title>
        <authorList>
            <person name="Dedysh S.N."/>
            <person name="Beletsky A.V."/>
            <person name="Kulichevskaya I.S."/>
            <person name="Mardanov A.V."/>
            <person name="Ravin N.V."/>
        </authorList>
    </citation>
    <scope>NUCLEOTIDE SEQUENCE [LARGE SCALE GENOMIC DNA]</scope>
    <source>
        <strain evidence="1 2">P105</strain>
    </source>
</reference>
<keyword evidence="2" id="KW-1185">Reference proteome</keyword>
<dbReference type="AlphaFoldDB" id="A0A7S7SMQ4"/>
<dbReference type="SUPFAM" id="SSF110296">
    <property type="entry name" value="Oligoxyloglucan reducing end-specific cellobiohydrolase"/>
    <property type="match status" value="1"/>
</dbReference>